<organism evidence="3 4">
    <name type="scientific">Turnera subulata</name>
    <dbReference type="NCBI Taxonomy" id="218843"/>
    <lineage>
        <taxon>Eukaryota</taxon>
        <taxon>Viridiplantae</taxon>
        <taxon>Streptophyta</taxon>
        <taxon>Embryophyta</taxon>
        <taxon>Tracheophyta</taxon>
        <taxon>Spermatophyta</taxon>
        <taxon>Magnoliopsida</taxon>
        <taxon>eudicotyledons</taxon>
        <taxon>Gunneridae</taxon>
        <taxon>Pentapetalae</taxon>
        <taxon>rosids</taxon>
        <taxon>fabids</taxon>
        <taxon>Malpighiales</taxon>
        <taxon>Passifloraceae</taxon>
        <taxon>Turnera</taxon>
    </lineage>
</organism>
<keyword evidence="2" id="KW-0732">Signal</keyword>
<evidence type="ECO:0000313" key="3">
    <source>
        <dbReference type="EMBL" id="KAJ4827106.1"/>
    </source>
</evidence>
<dbReference type="SUPFAM" id="SSF47699">
    <property type="entry name" value="Bifunctional inhibitor/lipid-transfer protein/seed storage 2S albumin"/>
    <property type="match status" value="1"/>
</dbReference>
<feature type="chain" id="PRO_5040446491" description="Bifunctional inhibitor/plant lipid transfer protein/seed storage helical domain-containing protein" evidence="2">
    <location>
        <begin position="20"/>
        <end position="113"/>
    </location>
</feature>
<dbReference type="Gene3D" id="1.10.110.10">
    <property type="entry name" value="Plant lipid-transfer and hydrophobic proteins"/>
    <property type="match status" value="1"/>
</dbReference>
<sequence>MALKLAPVVLMCMFAGALAQDISCGELSANLSPCLFFVSYGAADPMGRTACCNALNSTLAQATTPVAVRGLCTCLVQAGIPTVLGTVVNAAVGSCDVALPFQIGRDTNCTSVQ</sequence>
<accession>A0A9Q0FB32</accession>
<reference evidence="3" key="1">
    <citation type="submission" date="2022-02" db="EMBL/GenBank/DDBJ databases">
        <authorList>
            <person name="Henning P.M."/>
            <person name="McCubbin A.G."/>
            <person name="Shore J.S."/>
        </authorList>
    </citation>
    <scope>NUCLEOTIDE SEQUENCE</scope>
    <source>
        <strain evidence="3">F60SS</strain>
        <tissue evidence="3">Leaves</tissue>
    </source>
</reference>
<dbReference type="AlphaFoldDB" id="A0A9Q0FB32"/>
<proteinExistence type="inferred from homology"/>
<dbReference type="PANTHER" id="PTHR33076">
    <property type="entry name" value="NON-SPECIFIC LIPID-TRANSFER PROTEIN 2-RELATED"/>
    <property type="match status" value="1"/>
</dbReference>
<protein>
    <recommendedName>
        <fullName evidence="5">Bifunctional inhibitor/plant lipid transfer protein/seed storage helical domain-containing protein</fullName>
    </recommendedName>
</protein>
<keyword evidence="4" id="KW-1185">Reference proteome</keyword>
<dbReference type="GO" id="GO:0006869">
    <property type="term" value="P:lipid transport"/>
    <property type="evidence" value="ECO:0007669"/>
    <property type="project" value="InterPro"/>
</dbReference>
<dbReference type="EMBL" id="JAKUCV010006484">
    <property type="protein sequence ID" value="KAJ4827106.1"/>
    <property type="molecule type" value="Genomic_DNA"/>
</dbReference>
<evidence type="ECO:0008006" key="5">
    <source>
        <dbReference type="Google" id="ProtNLM"/>
    </source>
</evidence>
<reference evidence="3" key="2">
    <citation type="journal article" date="2023" name="Plants (Basel)">
        <title>Annotation of the Turnera subulata (Passifloraceae) Draft Genome Reveals the S-Locus Evolved after the Divergence of Turneroideae from Passifloroideae in a Stepwise Manner.</title>
        <authorList>
            <person name="Henning P.M."/>
            <person name="Roalson E.H."/>
            <person name="Mir W."/>
            <person name="McCubbin A.G."/>
            <person name="Shore J.S."/>
        </authorList>
    </citation>
    <scope>NUCLEOTIDE SEQUENCE</scope>
    <source>
        <strain evidence="3">F60SS</strain>
    </source>
</reference>
<name>A0A9Q0FB32_9ROSI</name>
<evidence type="ECO:0000256" key="1">
    <source>
        <dbReference type="ARBA" id="ARBA00009748"/>
    </source>
</evidence>
<dbReference type="InterPro" id="IPR036312">
    <property type="entry name" value="Bifun_inhib/LTP/seed_sf"/>
</dbReference>
<dbReference type="PRINTS" id="PR00382">
    <property type="entry name" value="LIPIDTRNSFER"/>
</dbReference>
<dbReference type="Proteomes" id="UP001141552">
    <property type="component" value="Unassembled WGS sequence"/>
</dbReference>
<comment type="similarity">
    <text evidence="1">Belongs to the plant LTP family.</text>
</comment>
<feature type="signal peptide" evidence="2">
    <location>
        <begin position="1"/>
        <end position="19"/>
    </location>
</feature>
<dbReference type="OrthoDB" id="649864at2759"/>
<dbReference type="InterPro" id="IPR000528">
    <property type="entry name" value="Plant_nsLTP"/>
</dbReference>
<dbReference type="GO" id="GO:0008289">
    <property type="term" value="F:lipid binding"/>
    <property type="evidence" value="ECO:0007669"/>
    <property type="project" value="InterPro"/>
</dbReference>
<evidence type="ECO:0000313" key="4">
    <source>
        <dbReference type="Proteomes" id="UP001141552"/>
    </source>
</evidence>
<comment type="caution">
    <text evidence="3">The sequence shown here is derived from an EMBL/GenBank/DDBJ whole genome shotgun (WGS) entry which is preliminary data.</text>
</comment>
<evidence type="ECO:0000256" key="2">
    <source>
        <dbReference type="SAM" id="SignalP"/>
    </source>
</evidence>
<gene>
    <name evidence="3" type="ORF">Tsubulata_002441</name>
</gene>